<keyword evidence="5" id="KW-1185">Reference proteome</keyword>
<reference evidence="4 5" key="1">
    <citation type="submission" date="2018-11" db="EMBL/GenBank/DDBJ databases">
        <title>Sequencing the genomes of 1000 actinobacteria strains.</title>
        <authorList>
            <person name="Klenk H.-P."/>
        </authorList>
    </citation>
    <scope>NUCLEOTIDE SEQUENCE [LARGE SCALE GENOMIC DNA]</scope>
    <source>
        <strain evidence="4 5">DSM 44254</strain>
    </source>
</reference>
<accession>A0A3N1CXG1</accession>
<dbReference type="GO" id="GO:0050660">
    <property type="term" value="F:flavin adenine dinucleotide binding"/>
    <property type="evidence" value="ECO:0007669"/>
    <property type="project" value="InterPro"/>
</dbReference>
<protein>
    <submittedName>
        <fullName evidence="4">Alkylation response protein AidB-like acyl-CoA dehydrogenase</fullName>
    </submittedName>
</protein>
<comment type="caution">
    <text evidence="4">The sequence shown here is derived from an EMBL/GenBank/DDBJ whole genome shotgun (WGS) entry which is preliminary data.</text>
</comment>
<evidence type="ECO:0000256" key="1">
    <source>
        <dbReference type="ARBA" id="ARBA00023002"/>
    </source>
</evidence>
<keyword evidence="1" id="KW-0560">Oxidoreductase</keyword>
<dbReference type="PANTHER" id="PTHR43884">
    <property type="entry name" value="ACYL-COA DEHYDROGENASE"/>
    <property type="match status" value="1"/>
</dbReference>
<feature type="domain" description="Acyl-CoA dehydrogenase/oxidase N-terminal" evidence="2">
    <location>
        <begin position="27"/>
        <end position="99"/>
    </location>
</feature>
<feature type="domain" description="Acyl-CoA dehydrogenase C-terminal" evidence="3">
    <location>
        <begin position="245"/>
        <end position="380"/>
    </location>
</feature>
<dbReference type="Pfam" id="PF08028">
    <property type="entry name" value="Acyl-CoA_dh_2"/>
    <property type="match status" value="1"/>
</dbReference>
<dbReference type="Gene3D" id="1.20.140.10">
    <property type="entry name" value="Butyryl-CoA Dehydrogenase, subunit A, domain 3"/>
    <property type="match status" value="1"/>
</dbReference>
<dbReference type="InterPro" id="IPR013786">
    <property type="entry name" value="AcylCoA_DH/ox_N"/>
</dbReference>
<evidence type="ECO:0000259" key="3">
    <source>
        <dbReference type="Pfam" id="PF08028"/>
    </source>
</evidence>
<dbReference type="GO" id="GO:0006552">
    <property type="term" value="P:L-leucine catabolic process"/>
    <property type="evidence" value="ECO:0007669"/>
    <property type="project" value="TreeGrafter"/>
</dbReference>
<dbReference type="RefSeq" id="WP_170201405.1">
    <property type="nucleotide sequence ID" value="NZ_RJKE01000001.1"/>
</dbReference>
<proteinExistence type="predicted"/>
<dbReference type="PANTHER" id="PTHR43884:SF12">
    <property type="entry name" value="ISOVALERYL-COA DEHYDROGENASE, MITOCHONDRIAL-RELATED"/>
    <property type="match status" value="1"/>
</dbReference>
<dbReference type="EMBL" id="RJKE01000001">
    <property type="protein sequence ID" value="ROO85408.1"/>
    <property type="molecule type" value="Genomic_DNA"/>
</dbReference>
<dbReference type="InterPro" id="IPR036250">
    <property type="entry name" value="AcylCo_DH-like_C"/>
</dbReference>
<dbReference type="Gene3D" id="2.40.110.10">
    <property type="entry name" value="Butyryl-CoA Dehydrogenase, subunit A, domain 2"/>
    <property type="match status" value="1"/>
</dbReference>
<dbReference type="InterPro" id="IPR046373">
    <property type="entry name" value="Acyl-CoA_Oxase/DH_mid-dom_sf"/>
</dbReference>
<evidence type="ECO:0000259" key="2">
    <source>
        <dbReference type="Pfam" id="PF02771"/>
    </source>
</evidence>
<dbReference type="Proteomes" id="UP000272400">
    <property type="component" value="Unassembled WGS sequence"/>
</dbReference>
<name>A0A3N1CXG1_9ACTN</name>
<gene>
    <name evidence="4" type="ORF">EDD29_2951</name>
</gene>
<dbReference type="AlphaFoldDB" id="A0A3N1CXG1"/>
<dbReference type="Pfam" id="PF02771">
    <property type="entry name" value="Acyl-CoA_dh_N"/>
    <property type="match status" value="1"/>
</dbReference>
<dbReference type="InterPro" id="IPR009100">
    <property type="entry name" value="AcylCoA_DH/oxidase_NM_dom_sf"/>
</dbReference>
<dbReference type="SUPFAM" id="SSF56645">
    <property type="entry name" value="Acyl-CoA dehydrogenase NM domain-like"/>
    <property type="match status" value="1"/>
</dbReference>
<evidence type="ECO:0000313" key="4">
    <source>
        <dbReference type="EMBL" id="ROO85408.1"/>
    </source>
</evidence>
<dbReference type="Gene3D" id="1.10.540.10">
    <property type="entry name" value="Acyl-CoA dehydrogenase/oxidase, N-terminal domain"/>
    <property type="match status" value="1"/>
</dbReference>
<dbReference type="GO" id="GO:0008470">
    <property type="term" value="F:3-methylbutanoyl-CoA dehydrogenase activity"/>
    <property type="evidence" value="ECO:0007669"/>
    <property type="project" value="TreeGrafter"/>
</dbReference>
<dbReference type="InterPro" id="IPR037069">
    <property type="entry name" value="AcylCoA_DH/ox_N_sf"/>
</dbReference>
<evidence type="ECO:0000313" key="5">
    <source>
        <dbReference type="Proteomes" id="UP000272400"/>
    </source>
</evidence>
<organism evidence="4 5">
    <name type="scientific">Actinocorallia herbida</name>
    <dbReference type="NCBI Taxonomy" id="58109"/>
    <lineage>
        <taxon>Bacteria</taxon>
        <taxon>Bacillati</taxon>
        <taxon>Actinomycetota</taxon>
        <taxon>Actinomycetes</taxon>
        <taxon>Streptosporangiales</taxon>
        <taxon>Thermomonosporaceae</taxon>
        <taxon>Actinocorallia</taxon>
    </lineage>
</organism>
<sequence>MNELDLIPDPSVPDDPALRHWTGVAAEVAAKLRADVIERDAANMEPHTEMALLREHGLLSLTVPAEFGGHGQPWRTGLQVSRLIARTDASVAHILAYHYAWLRVLEYFRTPESDGQLRETAARGLVWASPGHNRAGFPKLIPVEGGQVVTGDSGFATGAPVCDRIFTRVVHAGTGRAMAVALDAAAEGIAYTGTWDVLGQRLTASREITLTEVPVPDAAILADLGPLDAAPPPYQALGVLNFQLIFGTLQLGVAEGALLEGAEYTRTRTRPWYHSLVEKGSDEPFILQGYGGHVARLQAVSALVDRAEKALLWLYERGEEATPAERAAVAETIVSLKISSTEASLTAASELFDLTGARSTATDVGLGRFWRDLRTLSLHDPVAYKQHELGRYFVNGHEPEASGYR</sequence>
<dbReference type="SUPFAM" id="SSF47203">
    <property type="entry name" value="Acyl-CoA dehydrogenase C-terminal domain-like"/>
    <property type="match status" value="1"/>
</dbReference>
<dbReference type="PIRSF" id="PIRSF016578">
    <property type="entry name" value="HsaA"/>
    <property type="match status" value="1"/>
</dbReference>
<dbReference type="InterPro" id="IPR013107">
    <property type="entry name" value="Acyl-CoA_DH_C"/>
</dbReference>